<evidence type="ECO:0000313" key="2">
    <source>
        <dbReference type="Proteomes" id="UP000230778"/>
    </source>
</evidence>
<proteinExistence type="predicted"/>
<sequence>MEIKIVKDSINKKELIDIAKGQFGDLVKAVVDVGQRIMAVGGEMHADEEVILMEQEGSKREHTWGINLYPGKSGEELIEFDSIINIKPSYGNRSRDVGNPETREEIKMIVNKLIVE</sequence>
<dbReference type="Proteomes" id="UP000230778">
    <property type="component" value="Unassembled WGS sequence"/>
</dbReference>
<dbReference type="InterPro" id="IPR043731">
    <property type="entry name" value="DUF5674"/>
</dbReference>
<gene>
    <name evidence="1" type="ORF">COW72_02060</name>
</gene>
<protein>
    <submittedName>
        <fullName evidence="1">Uncharacterized protein</fullName>
    </submittedName>
</protein>
<accession>A0A2H0FHZ9</accession>
<evidence type="ECO:0000313" key="1">
    <source>
        <dbReference type="EMBL" id="PIQ06327.1"/>
    </source>
</evidence>
<organism evidence="1 2">
    <name type="scientific">Candidatus Nealsonbacteria bacterium CG18_big_fil_WC_8_21_14_2_50_37_10</name>
    <dbReference type="NCBI Taxonomy" id="1974717"/>
    <lineage>
        <taxon>Bacteria</taxon>
        <taxon>Candidatus Nealsoniibacteriota</taxon>
    </lineage>
</organism>
<dbReference type="EMBL" id="PCUC01000113">
    <property type="protein sequence ID" value="PIQ06327.1"/>
    <property type="molecule type" value="Genomic_DNA"/>
</dbReference>
<comment type="caution">
    <text evidence="1">The sequence shown here is derived from an EMBL/GenBank/DDBJ whole genome shotgun (WGS) entry which is preliminary data.</text>
</comment>
<name>A0A2H0FHZ9_9BACT</name>
<reference evidence="1 2" key="1">
    <citation type="submission" date="2017-09" db="EMBL/GenBank/DDBJ databases">
        <title>Depth-based differentiation of microbial function through sediment-hosted aquifers and enrichment of novel symbionts in the deep terrestrial subsurface.</title>
        <authorList>
            <person name="Probst A.J."/>
            <person name="Ladd B."/>
            <person name="Jarett J.K."/>
            <person name="Geller-Mcgrath D.E."/>
            <person name="Sieber C.M."/>
            <person name="Emerson J.B."/>
            <person name="Anantharaman K."/>
            <person name="Thomas B.C."/>
            <person name="Malmstrom R."/>
            <person name="Stieglmeier M."/>
            <person name="Klingl A."/>
            <person name="Woyke T."/>
            <person name="Ryan C.M."/>
            <person name="Banfield J.F."/>
        </authorList>
    </citation>
    <scope>NUCLEOTIDE SEQUENCE [LARGE SCALE GENOMIC DNA]</scope>
    <source>
        <strain evidence="1">CG18_big_fil_WC_8_21_14_2_50_37_10</strain>
    </source>
</reference>
<dbReference type="Pfam" id="PF18924">
    <property type="entry name" value="DUF5674"/>
    <property type="match status" value="1"/>
</dbReference>
<dbReference type="AlphaFoldDB" id="A0A2H0FHZ9"/>